<reference evidence="1" key="1">
    <citation type="journal article" date="2015" name="Int. J. Syst. Evol. Microbiol.">
        <title>Rhizobium alvei sp. nov., isolated from a freshwater river.</title>
        <authorList>
            <person name="Sheu S.Y."/>
            <person name="Huang H.W."/>
            <person name="Young C.C."/>
            <person name="Chen W.M."/>
        </authorList>
    </citation>
    <scope>NUCLEOTIDE SEQUENCE</scope>
    <source>
        <strain evidence="1">TNR-22</strain>
    </source>
</reference>
<dbReference type="RefSeq" id="WP_304376924.1">
    <property type="nucleotide sequence ID" value="NZ_JAUOZU010000008.1"/>
</dbReference>
<comment type="caution">
    <text evidence="1">The sequence shown here is derived from an EMBL/GenBank/DDBJ whole genome shotgun (WGS) entry which is preliminary data.</text>
</comment>
<dbReference type="Proteomes" id="UP001174932">
    <property type="component" value="Unassembled WGS sequence"/>
</dbReference>
<reference evidence="1" key="2">
    <citation type="submission" date="2023-07" db="EMBL/GenBank/DDBJ databases">
        <authorList>
            <person name="Shen H."/>
        </authorList>
    </citation>
    <scope>NUCLEOTIDE SEQUENCE</scope>
    <source>
        <strain evidence="1">TNR-22</strain>
    </source>
</reference>
<evidence type="ECO:0000313" key="2">
    <source>
        <dbReference type="Proteomes" id="UP001174932"/>
    </source>
</evidence>
<accession>A0ABT8YMQ4</accession>
<gene>
    <name evidence="1" type="ORF">Q4481_13650</name>
</gene>
<dbReference type="InterPro" id="IPR021074">
    <property type="entry name" value="Formate_DH_dsu"/>
</dbReference>
<organism evidence="1 2">
    <name type="scientific">Rhizobium alvei</name>
    <dbReference type="NCBI Taxonomy" id="1132659"/>
    <lineage>
        <taxon>Bacteria</taxon>
        <taxon>Pseudomonadati</taxon>
        <taxon>Pseudomonadota</taxon>
        <taxon>Alphaproteobacteria</taxon>
        <taxon>Hyphomicrobiales</taxon>
        <taxon>Rhizobiaceae</taxon>
        <taxon>Rhizobium/Agrobacterium group</taxon>
        <taxon>Rhizobium</taxon>
    </lineage>
</organism>
<name>A0ABT8YMQ4_9HYPH</name>
<evidence type="ECO:0000313" key="1">
    <source>
        <dbReference type="EMBL" id="MDO6965008.1"/>
    </source>
</evidence>
<keyword evidence="2" id="KW-1185">Reference proteome</keyword>
<dbReference type="EMBL" id="JAUOZU010000008">
    <property type="protein sequence ID" value="MDO6965008.1"/>
    <property type="molecule type" value="Genomic_DNA"/>
</dbReference>
<protein>
    <submittedName>
        <fullName evidence="1">Formate dehydrogenase subunit delta</fullName>
    </submittedName>
</protein>
<proteinExistence type="predicted"/>
<dbReference type="Pfam" id="PF11390">
    <property type="entry name" value="FdsD"/>
    <property type="match status" value="1"/>
</dbReference>
<sequence length="77" mass="8430">MQPEKLARMANQIATFFKSQPAAEAPAGVANHINKFWEPRMRRELFAIIDAGGEGLEPLVIEASKQINRPAPMAAAN</sequence>